<dbReference type="EMBL" id="AVOT02004044">
    <property type="protein sequence ID" value="MBW0475273.1"/>
    <property type="molecule type" value="Genomic_DNA"/>
</dbReference>
<comment type="caution">
    <text evidence="1">The sequence shown here is derived from an EMBL/GenBank/DDBJ whole genome shotgun (WGS) entry which is preliminary data.</text>
</comment>
<gene>
    <name evidence="1" type="ORF">O181_014988</name>
</gene>
<protein>
    <submittedName>
        <fullName evidence="1">Uncharacterized protein</fullName>
    </submittedName>
</protein>
<accession>A0A9Q3C2A0</accession>
<dbReference type="OrthoDB" id="10030726at2759"/>
<dbReference type="GO" id="GO:0003676">
    <property type="term" value="F:nucleic acid binding"/>
    <property type="evidence" value="ECO:0007669"/>
    <property type="project" value="InterPro"/>
</dbReference>
<name>A0A9Q3C2A0_9BASI</name>
<dbReference type="Proteomes" id="UP000765509">
    <property type="component" value="Unassembled WGS sequence"/>
</dbReference>
<evidence type="ECO:0000313" key="2">
    <source>
        <dbReference type="Proteomes" id="UP000765509"/>
    </source>
</evidence>
<proteinExistence type="predicted"/>
<sequence>MAERGHKHLNDALVKMCAENGSKWKEYLPIVTLADRISEKRKTEYSPFELQFGQQAFLPIDIETNTYLAKEWNKFSTTEELLKARAIHIPAKEETKLKAADRLRD</sequence>
<evidence type="ECO:0000313" key="1">
    <source>
        <dbReference type="EMBL" id="MBW0475273.1"/>
    </source>
</evidence>
<keyword evidence="2" id="KW-1185">Reference proteome</keyword>
<reference evidence="1" key="1">
    <citation type="submission" date="2021-03" db="EMBL/GenBank/DDBJ databases">
        <title>Draft genome sequence of rust myrtle Austropuccinia psidii MF-1, a brazilian biotype.</title>
        <authorList>
            <person name="Quecine M.C."/>
            <person name="Pachon D.M.R."/>
            <person name="Bonatelli M.L."/>
            <person name="Correr F.H."/>
            <person name="Franceschini L.M."/>
            <person name="Leite T.F."/>
            <person name="Margarido G.R.A."/>
            <person name="Almeida C.A."/>
            <person name="Ferrarezi J.A."/>
            <person name="Labate C.A."/>
        </authorList>
    </citation>
    <scope>NUCLEOTIDE SEQUENCE</scope>
    <source>
        <strain evidence="1">MF-1</strain>
    </source>
</reference>
<dbReference type="AlphaFoldDB" id="A0A9Q3C2A0"/>
<dbReference type="Gene3D" id="3.30.420.10">
    <property type="entry name" value="Ribonuclease H-like superfamily/Ribonuclease H"/>
    <property type="match status" value="1"/>
</dbReference>
<organism evidence="1 2">
    <name type="scientific">Austropuccinia psidii MF-1</name>
    <dbReference type="NCBI Taxonomy" id="1389203"/>
    <lineage>
        <taxon>Eukaryota</taxon>
        <taxon>Fungi</taxon>
        <taxon>Dikarya</taxon>
        <taxon>Basidiomycota</taxon>
        <taxon>Pucciniomycotina</taxon>
        <taxon>Pucciniomycetes</taxon>
        <taxon>Pucciniales</taxon>
        <taxon>Sphaerophragmiaceae</taxon>
        <taxon>Austropuccinia</taxon>
    </lineage>
</organism>
<dbReference type="InterPro" id="IPR036397">
    <property type="entry name" value="RNaseH_sf"/>
</dbReference>